<evidence type="ECO:0000313" key="7">
    <source>
        <dbReference type="Proteomes" id="UP000622648"/>
    </source>
</evidence>
<accession>A0A4R2H4U8</accession>
<sequence>MEKRIYVLEDNDDIREIVSMLLEEEQYEVFAYPNIASFRSGIAKGKPADLFLLDVMLPDGNGIDYCCELKASPVTADRPVVMMSANFSKDGMYKRCFAQDYIHKPFEIDDFVKRISAQIH</sequence>
<reference evidence="7" key="2">
    <citation type="journal article" date="2019" name="Int. J. Syst. Evol. Microbiol.">
        <title>The Global Catalogue of Microorganisms (GCM) 10K type strain sequencing project: providing services to taxonomists for standard genome sequencing and annotation.</title>
        <authorList>
            <consortium name="The Broad Institute Genomics Platform"/>
            <consortium name="The Broad Institute Genome Sequencing Center for Infectious Disease"/>
            <person name="Wu L."/>
            <person name="Ma J."/>
        </authorList>
    </citation>
    <scope>NUCLEOTIDE SEQUENCE [LARGE SCALE GENOMIC DNA]</scope>
    <source>
        <strain evidence="7">CGMCC 1.15644</strain>
    </source>
</reference>
<evidence type="ECO:0000256" key="2">
    <source>
        <dbReference type="PROSITE-ProRule" id="PRU00169"/>
    </source>
</evidence>
<dbReference type="Pfam" id="PF00072">
    <property type="entry name" value="Response_reg"/>
    <property type="match status" value="1"/>
</dbReference>
<evidence type="ECO:0000313" key="6">
    <source>
        <dbReference type="Proteomes" id="UP000295684"/>
    </source>
</evidence>
<comment type="caution">
    <text evidence="5">The sequence shown here is derived from an EMBL/GenBank/DDBJ whole genome shotgun (WGS) entry which is preliminary data.</text>
</comment>
<dbReference type="Proteomes" id="UP000622648">
    <property type="component" value="Unassembled WGS sequence"/>
</dbReference>
<evidence type="ECO:0000259" key="3">
    <source>
        <dbReference type="PROSITE" id="PS50110"/>
    </source>
</evidence>
<dbReference type="AlphaFoldDB" id="A0A4R2H4U8"/>
<dbReference type="Gene3D" id="3.40.50.2300">
    <property type="match status" value="1"/>
</dbReference>
<dbReference type="RefSeq" id="WP_132536152.1">
    <property type="nucleotide sequence ID" value="NZ_BMJO01000010.1"/>
</dbReference>
<dbReference type="Proteomes" id="UP000295684">
    <property type="component" value="Unassembled WGS sequence"/>
</dbReference>
<dbReference type="InterPro" id="IPR050595">
    <property type="entry name" value="Bact_response_regulator"/>
</dbReference>
<organism evidence="5 6">
    <name type="scientific">Pedobacter psychrotolerans</name>
    <dbReference type="NCBI Taxonomy" id="1843235"/>
    <lineage>
        <taxon>Bacteria</taxon>
        <taxon>Pseudomonadati</taxon>
        <taxon>Bacteroidota</taxon>
        <taxon>Sphingobacteriia</taxon>
        <taxon>Sphingobacteriales</taxon>
        <taxon>Sphingobacteriaceae</taxon>
        <taxon>Pedobacter</taxon>
    </lineage>
</organism>
<reference evidence="5 6" key="3">
    <citation type="submission" date="2019-03" db="EMBL/GenBank/DDBJ databases">
        <title>Genomic Encyclopedia of Type Strains, Phase IV (KMG-IV): sequencing the most valuable type-strain genomes for metagenomic binning, comparative biology and taxonomic classification.</title>
        <authorList>
            <person name="Goeker M."/>
        </authorList>
    </citation>
    <scope>NUCLEOTIDE SEQUENCE [LARGE SCALE GENOMIC DNA]</scope>
    <source>
        <strain evidence="5 6">DSM 103236</strain>
    </source>
</reference>
<name>A0A4R2H4U8_9SPHI</name>
<dbReference type="InterPro" id="IPR001789">
    <property type="entry name" value="Sig_transdc_resp-reg_receiver"/>
</dbReference>
<dbReference type="SUPFAM" id="SSF52172">
    <property type="entry name" value="CheY-like"/>
    <property type="match status" value="1"/>
</dbReference>
<dbReference type="OrthoDB" id="5432534at2"/>
<feature type="domain" description="Response regulatory" evidence="3">
    <location>
        <begin position="4"/>
        <end position="119"/>
    </location>
</feature>
<dbReference type="SMART" id="SM00448">
    <property type="entry name" value="REC"/>
    <property type="match status" value="1"/>
</dbReference>
<dbReference type="PANTHER" id="PTHR44591">
    <property type="entry name" value="STRESS RESPONSE REGULATOR PROTEIN 1"/>
    <property type="match status" value="1"/>
</dbReference>
<evidence type="ECO:0000313" key="5">
    <source>
        <dbReference type="EMBL" id="TCO18670.1"/>
    </source>
</evidence>
<protein>
    <submittedName>
        <fullName evidence="5">Response regulator receiver domain-containing protein</fullName>
    </submittedName>
</protein>
<dbReference type="EMBL" id="SLWO01000011">
    <property type="protein sequence ID" value="TCO18670.1"/>
    <property type="molecule type" value="Genomic_DNA"/>
</dbReference>
<keyword evidence="7" id="KW-1185">Reference proteome</keyword>
<evidence type="ECO:0000256" key="1">
    <source>
        <dbReference type="ARBA" id="ARBA00022553"/>
    </source>
</evidence>
<reference evidence="4" key="4">
    <citation type="submission" date="2024-05" db="EMBL/GenBank/DDBJ databases">
        <authorList>
            <person name="Sun Q."/>
            <person name="Zhou Y."/>
        </authorList>
    </citation>
    <scope>NUCLEOTIDE SEQUENCE</scope>
    <source>
        <strain evidence="4">CGMCC 1.15644</strain>
    </source>
</reference>
<dbReference type="InterPro" id="IPR011006">
    <property type="entry name" value="CheY-like_superfamily"/>
</dbReference>
<feature type="modified residue" description="4-aspartylphosphate" evidence="2">
    <location>
        <position position="54"/>
    </location>
</feature>
<gene>
    <name evidence="5" type="ORF">EV200_1117</name>
    <name evidence="4" type="ORF">GCM10011413_40670</name>
</gene>
<proteinExistence type="predicted"/>
<dbReference type="PANTHER" id="PTHR44591:SF3">
    <property type="entry name" value="RESPONSE REGULATORY DOMAIN-CONTAINING PROTEIN"/>
    <property type="match status" value="1"/>
</dbReference>
<evidence type="ECO:0000313" key="4">
    <source>
        <dbReference type="EMBL" id="GGE69929.1"/>
    </source>
</evidence>
<dbReference type="EMBL" id="BMJO01000010">
    <property type="protein sequence ID" value="GGE69929.1"/>
    <property type="molecule type" value="Genomic_DNA"/>
</dbReference>
<dbReference type="PROSITE" id="PS50110">
    <property type="entry name" value="RESPONSE_REGULATORY"/>
    <property type="match status" value="1"/>
</dbReference>
<dbReference type="GO" id="GO:0000160">
    <property type="term" value="P:phosphorelay signal transduction system"/>
    <property type="evidence" value="ECO:0007669"/>
    <property type="project" value="InterPro"/>
</dbReference>
<reference evidence="4" key="1">
    <citation type="journal article" date="2014" name="Int. J. Syst. Evol. Microbiol.">
        <title>Complete genome of a new Firmicutes species belonging to the dominant human colonic microbiota ('Ruminococcus bicirculans') reveals two chromosomes and a selective capacity to utilize plant glucans.</title>
        <authorList>
            <consortium name="NISC Comparative Sequencing Program"/>
            <person name="Wegmann U."/>
            <person name="Louis P."/>
            <person name="Goesmann A."/>
            <person name="Henrissat B."/>
            <person name="Duncan S.H."/>
            <person name="Flint H.J."/>
        </authorList>
    </citation>
    <scope>NUCLEOTIDE SEQUENCE</scope>
    <source>
        <strain evidence="4">CGMCC 1.15644</strain>
    </source>
</reference>
<keyword evidence="1 2" id="KW-0597">Phosphoprotein</keyword>